<proteinExistence type="predicted"/>
<evidence type="ECO:0000313" key="6">
    <source>
        <dbReference type="Proteomes" id="UP000266861"/>
    </source>
</evidence>
<dbReference type="SUPFAM" id="SSF48230">
    <property type="entry name" value="Chondroitin AC/alginate lyase"/>
    <property type="match status" value="1"/>
</dbReference>
<evidence type="ECO:0000259" key="4">
    <source>
        <dbReference type="Pfam" id="PF05426"/>
    </source>
</evidence>
<dbReference type="Proteomes" id="UP000266861">
    <property type="component" value="Unassembled WGS sequence"/>
</dbReference>
<dbReference type="OrthoDB" id="63533at2759"/>
<accession>A0A397IDD9</accession>
<keyword evidence="2" id="KW-0456">Lyase</keyword>
<dbReference type="Pfam" id="PF05426">
    <property type="entry name" value="Alginate_lyase"/>
    <property type="match status" value="1"/>
</dbReference>
<feature type="transmembrane region" description="Helical" evidence="3">
    <location>
        <begin position="7"/>
        <end position="24"/>
    </location>
</feature>
<dbReference type="EMBL" id="PQFF01000220">
    <property type="protein sequence ID" value="RHZ72827.1"/>
    <property type="molecule type" value="Genomic_DNA"/>
</dbReference>
<evidence type="ECO:0000256" key="2">
    <source>
        <dbReference type="ARBA" id="ARBA00023239"/>
    </source>
</evidence>
<keyword evidence="1" id="KW-0732">Signal</keyword>
<keyword evidence="3" id="KW-1133">Transmembrane helix</keyword>
<gene>
    <name evidence="5" type="ORF">Glove_238g5</name>
</gene>
<protein>
    <recommendedName>
        <fullName evidence="4">Alginate lyase domain-containing protein</fullName>
    </recommendedName>
</protein>
<keyword evidence="6" id="KW-1185">Reference proteome</keyword>
<reference evidence="5 6" key="1">
    <citation type="submission" date="2018-08" db="EMBL/GenBank/DDBJ databases">
        <title>Genome and evolution of the arbuscular mycorrhizal fungus Diversispora epigaea (formerly Glomus versiforme) and its bacterial endosymbionts.</title>
        <authorList>
            <person name="Sun X."/>
            <person name="Fei Z."/>
            <person name="Harrison M."/>
        </authorList>
    </citation>
    <scope>NUCLEOTIDE SEQUENCE [LARGE SCALE GENOMIC DNA]</scope>
    <source>
        <strain evidence="5 6">IT104</strain>
    </source>
</reference>
<keyword evidence="3" id="KW-0812">Transmembrane</keyword>
<dbReference type="GO" id="GO:0042597">
    <property type="term" value="C:periplasmic space"/>
    <property type="evidence" value="ECO:0007669"/>
    <property type="project" value="InterPro"/>
</dbReference>
<feature type="domain" description="Alginate lyase" evidence="4">
    <location>
        <begin position="108"/>
        <end position="388"/>
    </location>
</feature>
<dbReference type="InterPro" id="IPR008397">
    <property type="entry name" value="Alginate_lyase_dom"/>
</dbReference>
<evidence type="ECO:0000256" key="3">
    <source>
        <dbReference type="SAM" id="Phobius"/>
    </source>
</evidence>
<keyword evidence="3" id="KW-0472">Membrane</keyword>
<sequence>MSPIIRSRNLIFIISVITFLFIFWPRDYGDKKCPLPIMIENKLNSEPGPLVDAIRSTIITDNKGNQKVYLNAKGYITFLNVLKKQHDTMVYNLVKSAEWAFANNSVYSVTLKPQLPPSGDPHDYMSLGRYFWPDPTKPDGLPYIRKDGYPNPEFFTVTDYVYLRQMFREVQNLGFAYFFTRQEKYVEKAMARIKEWFLDEKTKMNPNLNYAGYRKGEASGWKAGVLDFHQVFRMLQAIPLLRYSHLWDSNIEIGLKAWMTEYYNWLTTSKMGRGESRSINNHGTFYDVQALFLLDYLKRYDEAKTFVLQALKTRINNGILPTGQQHYETERPTSWFYSVFNLQGLFLLAERADHYGIDGWNYEGPSGQSIKKAVDFLLPYALNDGEGWPVKNIKGFEMNDYVKILELSYIIYGDDKYLEAIEELRPKTKAEQAAGLKLAKWEDNYLCNIALMSNRLLWTCLY</sequence>
<dbReference type="STRING" id="1348612.A0A397IDD9"/>
<dbReference type="GO" id="GO:0016829">
    <property type="term" value="F:lyase activity"/>
    <property type="evidence" value="ECO:0007669"/>
    <property type="project" value="UniProtKB-KW"/>
</dbReference>
<comment type="caution">
    <text evidence="5">The sequence shown here is derived from an EMBL/GenBank/DDBJ whole genome shotgun (WGS) entry which is preliminary data.</text>
</comment>
<dbReference type="Gene3D" id="1.50.10.100">
    <property type="entry name" value="Chondroitin AC/alginate lyase"/>
    <property type="match status" value="1"/>
</dbReference>
<evidence type="ECO:0000313" key="5">
    <source>
        <dbReference type="EMBL" id="RHZ72827.1"/>
    </source>
</evidence>
<evidence type="ECO:0000256" key="1">
    <source>
        <dbReference type="ARBA" id="ARBA00022729"/>
    </source>
</evidence>
<dbReference type="InterPro" id="IPR008929">
    <property type="entry name" value="Chondroitin_lyas"/>
</dbReference>
<name>A0A397IDD9_9GLOM</name>
<organism evidence="5 6">
    <name type="scientific">Diversispora epigaea</name>
    <dbReference type="NCBI Taxonomy" id="1348612"/>
    <lineage>
        <taxon>Eukaryota</taxon>
        <taxon>Fungi</taxon>
        <taxon>Fungi incertae sedis</taxon>
        <taxon>Mucoromycota</taxon>
        <taxon>Glomeromycotina</taxon>
        <taxon>Glomeromycetes</taxon>
        <taxon>Diversisporales</taxon>
        <taxon>Diversisporaceae</taxon>
        <taxon>Diversispora</taxon>
    </lineage>
</organism>
<dbReference type="AlphaFoldDB" id="A0A397IDD9"/>